<reference evidence="4" key="1">
    <citation type="submission" date="2017-02" db="UniProtKB">
        <authorList>
            <consortium name="WormBaseParasite"/>
        </authorList>
    </citation>
    <scope>IDENTIFICATION</scope>
</reference>
<dbReference type="EMBL" id="UYRS01019346">
    <property type="protein sequence ID" value="VDK44823.1"/>
    <property type="molecule type" value="Genomic_DNA"/>
</dbReference>
<dbReference type="Proteomes" id="UP000282613">
    <property type="component" value="Unassembled WGS sequence"/>
</dbReference>
<organism evidence="4">
    <name type="scientific">Taenia asiatica</name>
    <name type="common">Asian tapeworm</name>
    <dbReference type="NCBI Taxonomy" id="60517"/>
    <lineage>
        <taxon>Eukaryota</taxon>
        <taxon>Metazoa</taxon>
        <taxon>Spiralia</taxon>
        <taxon>Lophotrochozoa</taxon>
        <taxon>Platyhelminthes</taxon>
        <taxon>Cestoda</taxon>
        <taxon>Eucestoda</taxon>
        <taxon>Cyclophyllidea</taxon>
        <taxon>Taeniidae</taxon>
        <taxon>Taenia</taxon>
    </lineage>
</organism>
<feature type="chain" id="PRO_5043132768" evidence="1">
    <location>
        <begin position="21"/>
        <end position="116"/>
    </location>
</feature>
<evidence type="ECO:0000313" key="3">
    <source>
        <dbReference type="Proteomes" id="UP000282613"/>
    </source>
</evidence>
<name>A0A0R3WFN3_TAEAS</name>
<protein>
    <submittedName>
        <fullName evidence="4">Secreted protein</fullName>
    </submittedName>
</protein>
<reference evidence="2 3" key="2">
    <citation type="submission" date="2018-11" db="EMBL/GenBank/DDBJ databases">
        <authorList>
            <consortium name="Pathogen Informatics"/>
        </authorList>
    </citation>
    <scope>NUCLEOTIDE SEQUENCE [LARGE SCALE GENOMIC DNA]</scope>
</reference>
<proteinExistence type="predicted"/>
<keyword evidence="1" id="KW-0732">Signal</keyword>
<accession>A0A0R3WFN3</accession>
<evidence type="ECO:0000256" key="1">
    <source>
        <dbReference type="SAM" id="SignalP"/>
    </source>
</evidence>
<dbReference type="AlphaFoldDB" id="A0A0R3WFN3"/>
<gene>
    <name evidence="2" type="ORF">TASK_LOCUS9677</name>
</gene>
<dbReference type="WBParaSite" id="TASK_0000967601-mRNA-1">
    <property type="protein sequence ID" value="TASK_0000967601-mRNA-1"/>
    <property type="gene ID" value="TASK_0000967601"/>
</dbReference>
<feature type="signal peptide" evidence="1">
    <location>
        <begin position="1"/>
        <end position="20"/>
    </location>
</feature>
<evidence type="ECO:0000313" key="2">
    <source>
        <dbReference type="EMBL" id="VDK44823.1"/>
    </source>
</evidence>
<sequence>MPKTGAQFIVIFSFLVKGHWVSTLDRWFFRGWLHLFVPGNGHFAIPHLRMYASNLGSCNKRRRVMKNTIVSYGGTFVGGDDILTLWLNVFPAGSTHLRGRLADIIFSCLQDSRSAV</sequence>
<keyword evidence="3" id="KW-1185">Reference proteome</keyword>
<evidence type="ECO:0000313" key="4">
    <source>
        <dbReference type="WBParaSite" id="TASK_0000967601-mRNA-1"/>
    </source>
</evidence>